<dbReference type="EMBL" id="LUCQ01000010">
    <property type="protein sequence ID" value="OAO82928.1"/>
    <property type="molecule type" value="Genomic_DNA"/>
</dbReference>
<comment type="caution">
    <text evidence="2">The sequence shown here is derived from an EMBL/GenBank/DDBJ whole genome shotgun (WGS) entry which is preliminary data.</text>
</comment>
<name>A0A178TMU8_9BACL</name>
<proteinExistence type="predicted"/>
<feature type="transmembrane region" description="Helical" evidence="1">
    <location>
        <begin position="40"/>
        <end position="58"/>
    </location>
</feature>
<protein>
    <recommendedName>
        <fullName evidence="4">DUF4179 domain-containing protein</fullName>
    </recommendedName>
</protein>
<dbReference type="AlphaFoldDB" id="A0A178TMU8"/>
<keyword evidence="1" id="KW-0472">Membrane</keyword>
<dbReference type="PATRIC" id="fig|33934.7.peg.461"/>
<evidence type="ECO:0000313" key="3">
    <source>
        <dbReference type="Proteomes" id="UP000078336"/>
    </source>
</evidence>
<dbReference type="OrthoDB" id="1899479at2"/>
<sequence>MSNKITQEINKIEVPKEVHTRSKLGIQKAKLELKKPKRKWVLVLAPVMIAFISIIYFVPNYFTNTPPKNPIIKSIDLNYAIDISNPREVVGFSDNVFVGRVVKQVGTRNRDYPETQFEVEVLYNIKGEVNGTIKVNQVGGYEGDYLFLMEGDKLIEEGQTYLFATRYLAEEKWHTLIPVGGDIPINSDVEKKELIEKYTKAYKEEIPFKVD</sequence>
<dbReference type="RefSeq" id="WP_064213869.1">
    <property type="nucleotide sequence ID" value="NZ_JABJUS010000024.1"/>
</dbReference>
<organism evidence="2 3">
    <name type="scientific">Anoxybacillus flavithermus</name>
    <dbReference type="NCBI Taxonomy" id="33934"/>
    <lineage>
        <taxon>Bacteria</taxon>
        <taxon>Bacillati</taxon>
        <taxon>Bacillota</taxon>
        <taxon>Bacilli</taxon>
        <taxon>Bacillales</taxon>
        <taxon>Anoxybacillaceae</taxon>
        <taxon>Anoxybacillus</taxon>
    </lineage>
</organism>
<dbReference type="Proteomes" id="UP000078336">
    <property type="component" value="Unassembled WGS sequence"/>
</dbReference>
<evidence type="ECO:0000256" key="1">
    <source>
        <dbReference type="SAM" id="Phobius"/>
    </source>
</evidence>
<gene>
    <name evidence="2" type="ORF">TAF16_0096</name>
</gene>
<keyword evidence="1" id="KW-1133">Transmembrane helix</keyword>
<reference evidence="2 3" key="1">
    <citation type="submission" date="2016-03" db="EMBL/GenBank/DDBJ databases">
        <title>Spore heat resistance.</title>
        <authorList>
            <person name="Boekhorst J."/>
            <person name="Berendsen E.M."/>
            <person name="Wells-Bennik M.H."/>
            <person name="Kuipers O.P."/>
        </authorList>
    </citation>
    <scope>NUCLEOTIDE SEQUENCE [LARGE SCALE GENOMIC DNA]</scope>
    <source>
        <strain evidence="2 3">AF16</strain>
    </source>
</reference>
<accession>A0A178TMU8</accession>
<evidence type="ECO:0008006" key="4">
    <source>
        <dbReference type="Google" id="ProtNLM"/>
    </source>
</evidence>
<keyword evidence="1" id="KW-0812">Transmembrane</keyword>
<evidence type="ECO:0000313" key="2">
    <source>
        <dbReference type="EMBL" id="OAO82928.1"/>
    </source>
</evidence>
<keyword evidence="3" id="KW-1185">Reference proteome</keyword>